<evidence type="ECO:0000256" key="1">
    <source>
        <dbReference type="SAM" id="MobiDB-lite"/>
    </source>
</evidence>
<dbReference type="InterPro" id="IPR040774">
    <property type="entry name" value="DUF5580"/>
</dbReference>
<accession>A0A6J0TH57</accession>
<name>A0A6J0TH57_9SAUR</name>
<dbReference type="RefSeq" id="XP_020645509.2">
    <property type="nucleotide sequence ID" value="XM_020789850.2"/>
</dbReference>
<dbReference type="InterPro" id="IPR049247">
    <property type="entry name" value="DUF5580_C"/>
</dbReference>
<dbReference type="Gene3D" id="1.10.238.10">
    <property type="entry name" value="EF-hand"/>
    <property type="match status" value="1"/>
</dbReference>
<dbReference type="Pfam" id="PF20742">
    <property type="entry name" value="DUF5580_M"/>
    <property type="match status" value="1"/>
</dbReference>
<dbReference type="SUPFAM" id="SSF47473">
    <property type="entry name" value="EF-hand"/>
    <property type="match status" value="1"/>
</dbReference>
<feature type="domain" description="DUF5580" evidence="2">
    <location>
        <begin position="165"/>
        <end position="252"/>
    </location>
</feature>
<sequence>MASVRNIPFGFNADYEIVTKIIGSKYVRCLVEKHEGAKQSVKAETQSMLSKLLPTNARQTHGNPPGLNKLPCQQISYRLSEEQQNKGETEEYKSKQAEATDSRSVGNQDLRPLNTHCVTAPCGDKSFSYIHTLPKPCIGPQTVRQHEGQQDTVQDSTEKYKEYDSLLAVLRKELEATPLSISTLDELHEECKLLDPRVSGFVPQAQLSHLLLKHEVPLQLPTVKLLFKKYSKPNDQELIYYEKLFQFLKLVAVYKIQPRPALLQKSQNEKNCNQSSWTPEDAVQALKQIMKQHKELDLGKLSLSFLEQDNTSSGLLSFSEIEMICQKHGLPLHPGMTEALLSTYDLSRRGRILWKPFVEFLKKVQAGIDPSSFICERRNKKKSEDDSQKDKGQQKYLAGQTCTQMNQDSSGDFEEQDAWIDRFRKLEQALHLSDVKNTGKLEKEKAKRLVHNYNQIFNLCFSPLKIDEAFRPFYSGQEMPLEPLLNYLKEL</sequence>
<dbReference type="Pfam" id="PF17743">
    <property type="entry name" value="DUF5580"/>
    <property type="match status" value="1"/>
</dbReference>
<dbReference type="OrthoDB" id="9989690at2759"/>
<feature type="region of interest" description="Disordered" evidence="1">
    <location>
        <begin position="81"/>
        <end position="107"/>
    </location>
</feature>
<dbReference type="GeneID" id="110077113"/>
<gene>
    <name evidence="6" type="primary">C4H1orf87</name>
</gene>
<organism evidence="5 6">
    <name type="scientific">Pogona vitticeps</name>
    <name type="common">central bearded dragon</name>
    <dbReference type="NCBI Taxonomy" id="103695"/>
    <lineage>
        <taxon>Eukaryota</taxon>
        <taxon>Metazoa</taxon>
        <taxon>Chordata</taxon>
        <taxon>Craniata</taxon>
        <taxon>Vertebrata</taxon>
        <taxon>Euteleostomi</taxon>
        <taxon>Lepidosauria</taxon>
        <taxon>Squamata</taxon>
        <taxon>Bifurcata</taxon>
        <taxon>Unidentata</taxon>
        <taxon>Episquamata</taxon>
        <taxon>Toxicofera</taxon>
        <taxon>Iguania</taxon>
        <taxon>Acrodonta</taxon>
        <taxon>Agamidae</taxon>
        <taxon>Amphibolurinae</taxon>
        <taxon>Pogona</taxon>
    </lineage>
</organism>
<reference evidence="6" key="1">
    <citation type="submission" date="2025-08" db="UniProtKB">
        <authorList>
            <consortium name="RefSeq"/>
        </authorList>
    </citation>
    <scope>IDENTIFICATION</scope>
</reference>
<dbReference type="PANTHER" id="PTHR34830:SF1">
    <property type="entry name" value="GENE 12695-RELATED"/>
    <property type="match status" value="1"/>
</dbReference>
<proteinExistence type="predicted"/>
<dbReference type="PANTHER" id="PTHR34830">
    <property type="entry name" value="SIMILAR TO HYPOTHETICAL PROTEIN MGC34837"/>
    <property type="match status" value="1"/>
</dbReference>
<dbReference type="Proteomes" id="UP001652642">
    <property type="component" value="Chromosome 4"/>
</dbReference>
<dbReference type="InterPro" id="IPR011992">
    <property type="entry name" value="EF-hand-dom_pair"/>
</dbReference>
<evidence type="ECO:0000259" key="2">
    <source>
        <dbReference type="Pfam" id="PF17743"/>
    </source>
</evidence>
<feature type="compositionally biased region" description="Basic and acidic residues" evidence="1">
    <location>
        <begin position="81"/>
        <end position="101"/>
    </location>
</feature>
<feature type="domain" description="DUF5580" evidence="4">
    <location>
        <begin position="418"/>
        <end position="491"/>
    </location>
</feature>
<dbReference type="Pfam" id="PF20743">
    <property type="entry name" value="DUF5580_C"/>
    <property type="match status" value="1"/>
</dbReference>
<evidence type="ECO:0000259" key="3">
    <source>
        <dbReference type="Pfam" id="PF20742"/>
    </source>
</evidence>
<evidence type="ECO:0000313" key="5">
    <source>
        <dbReference type="Proteomes" id="UP001652642"/>
    </source>
</evidence>
<dbReference type="InterPro" id="IPR048316">
    <property type="entry name" value="DUF5580_N"/>
</dbReference>
<protein>
    <submittedName>
        <fullName evidence="6">Uncharacterized protein C1orf87 homolog isoform X1</fullName>
    </submittedName>
</protein>
<keyword evidence="5" id="KW-1185">Reference proteome</keyword>
<feature type="domain" description="DUF5580" evidence="3">
    <location>
        <begin position="284"/>
        <end position="365"/>
    </location>
</feature>
<evidence type="ECO:0000313" key="6">
    <source>
        <dbReference type="RefSeq" id="XP_020645509.2"/>
    </source>
</evidence>
<evidence type="ECO:0000259" key="4">
    <source>
        <dbReference type="Pfam" id="PF20743"/>
    </source>
</evidence>
<dbReference type="InterPro" id="IPR049246">
    <property type="entry name" value="DUF5580_M"/>
</dbReference>